<evidence type="ECO:0000313" key="2">
    <source>
        <dbReference type="EMBL" id="SHN35083.1"/>
    </source>
</evidence>
<dbReference type="STRING" id="1027249.SAMN05216179_3584"/>
<feature type="transmembrane region" description="Helical" evidence="1">
    <location>
        <begin position="198"/>
        <end position="218"/>
    </location>
</feature>
<name>A0A1M7QU80_9BACI</name>
<dbReference type="Proteomes" id="UP000184184">
    <property type="component" value="Unassembled WGS sequence"/>
</dbReference>
<organism evidence="2 3">
    <name type="scientific">Gracilibacillus kekensis</name>
    <dbReference type="NCBI Taxonomy" id="1027249"/>
    <lineage>
        <taxon>Bacteria</taxon>
        <taxon>Bacillati</taxon>
        <taxon>Bacillota</taxon>
        <taxon>Bacilli</taxon>
        <taxon>Bacillales</taxon>
        <taxon>Bacillaceae</taxon>
        <taxon>Gracilibacillus</taxon>
    </lineage>
</organism>
<keyword evidence="1" id="KW-0472">Membrane</keyword>
<keyword evidence="1" id="KW-0812">Transmembrane</keyword>
<gene>
    <name evidence="2" type="ORF">SAMN05216179_3584</name>
</gene>
<protein>
    <submittedName>
        <fullName evidence="2">Uncharacterized membrane protein YesL</fullName>
    </submittedName>
</protein>
<proteinExistence type="predicted"/>
<accession>A0A1M7QU80</accession>
<keyword evidence="1" id="KW-1133">Transmembrane helix</keyword>
<keyword evidence="3" id="KW-1185">Reference proteome</keyword>
<evidence type="ECO:0000313" key="3">
    <source>
        <dbReference type="Proteomes" id="UP000184184"/>
    </source>
</evidence>
<feature type="transmembrane region" description="Helical" evidence="1">
    <location>
        <begin position="168"/>
        <end position="192"/>
    </location>
</feature>
<sequence length="232" mass="26897">MEMTGLIGRLLNISQWIVRLIGVNLLWCLFNFPIIYLIINTMFIRTESNSLLMIYTIALLLPFVFYPATTALFGVVRRWVIGDAHAEIMKLYWRYYKENYMRSVLGGLVFTSISFSLFYYFFALGFSSSYIVYFSIPIGIFFVAIIQNFFSLTVHCHLSFLVTLKQSLLLFSMHPFTSILSVLVTIAIFYVSFFVFTFLIPFMIASSIAYIVFGNFYISFSKITSKLKTQTI</sequence>
<dbReference type="OrthoDB" id="2182676at2"/>
<feature type="transmembrane region" description="Helical" evidence="1">
    <location>
        <begin position="130"/>
        <end position="156"/>
    </location>
</feature>
<dbReference type="AlphaFoldDB" id="A0A1M7QU80"/>
<dbReference type="Pfam" id="PF04854">
    <property type="entry name" value="DUF624"/>
    <property type="match status" value="1"/>
</dbReference>
<feature type="transmembrane region" description="Helical" evidence="1">
    <location>
        <begin position="51"/>
        <end position="80"/>
    </location>
</feature>
<dbReference type="InterPro" id="IPR006938">
    <property type="entry name" value="DUF624"/>
</dbReference>
<feature type="transmembrane region" description="Helical" evidence="1">
    <location>
        <begin position="16"/>
        <end position="39"/>
    </location>
</feature>
<evidence type="ECO:0000256" key="1">
    <source>
        <dbReference type="SAM" id="Phobius"/>
    </source>
</evidence>
<dbReference type="RefSeq" id="WP_073203181.1">
    <property type="nucleotide sequence ID" value="NZ_FRCZ01000009.1"/>
</dbReference>
<dbReference type="EMBL" id="FRCZ01000009">
    <property type="protein sequence ID" value="SHN35083.1"/>
    <property type="molecule type" value="Genomic_DNA"/>
</dbReference>
<reference evidence="2 3" key="1">
    <citation type="submission" date="2016-11" db="EMBL/GenBank/DDBJ databases">
        <authorList>
            <person name="Jaros S."/>
            <person name="Januszkiewicz K."/>
            <person name="Wedrychowicz H."/>
        </authorList>
    </citation>
    <scope>NUCLEOTIDE SEQUENCE [LARGE SCALE GENOMIC DNA]</scope>
    <source>
        <strain evidence="2 3">CGMCC 1.10681</strain>
    </source>
</reference>
<feature type="transmembrane region" description="Helical" evidence="1">
    <location>
        <begin position="100"/>
        <end position="124"/>
    </location>
</feature>